<keyword evidence="2" id="KW-0677">Repeat</keyword>
<evidence type="ECO:0000256" key="3">
    <source>
        <dbReference type="ARBA" id="ARBA00023180"/>
    </source>
</evidence>
<dbReference type="PANTHER" id="PTHR45739">
    <property type="entry name" value="MATRIX PROTEIN, PUTATIVE-RELATED"/>
    <property type="match status" value="1"/>
</dbReference>
<dbReference type="EMBL" id="QNGE01000728">
    <property type="protein sequence ID" value="KAA3679468.1"/>
    <property type="molecule type" value="Genomic_DNA"/>
</dbReference>
<evidence type="ECO:0000313" key="7">
    <source>
        <dbReference type="Proteomes" id="UP000324629"/>
    </source>
</evidence>
<gene>
    <name evidence="6" type="ORF">DEA37_0004930</name>
</gene>
<dbReference type="InterPro" id="IPR051561">
    <property type="entry name" value="FRAS1_ECM"/>
</dbReference>
<evidence type="ECO:0000256" key="4">
    <source>
        <dbReference type="PROSITE-ProRule" id="PRU01201"/>
    </source>
</evidence>
<evidence type="ECO:0000256" key="5">
    <source>
        <dbReference type="SAM" id="MobiDB-lite"/>
    </source>
</evidence>
<dbReference type="PROSITE" id="PS51854">
    <property type="entry name" value="CSPG"/>
    <property type="match status" value="1"/>
</dbReference>
<evidence type="ECO:0000313" key="6">
    <source>
        <dbReference type="EMBL" id="KAA3679468.1"/>
    </source>
</evidence>
<sequence>MVTPHKRPRLAGHSSVHSRKIPLYRLLKVVSHFFVMTRVTSNTVNVTHIGGSLSVLPRDSISVPHDAVPGLEYLDVNMTKMQGPLQAQIVNLRDPTRPVTSFRLLDLRRGLIALQLLNYAESLVKVFTITLTVMDPFFQMSSPVTLRIATFLQPVVQMGLTTSQMVRAPSFQVFSLPLFTYTGAVSLIQKHNIQIVDGALQSGVLFRVPTSSYLCFSAEDLLTSEALRAVRSDLVNLVFSVKVTPSQGVLLRRQAITLLADYQSHPIQVTKEYNSQEMSLVNEAELVYTDTQRILEKAQVSEITVEDLETREVCYLNQRHDRSTDLIGLKQSGRYDFPTVYMNLEIAPPAMFMISERMDPNVFVRVRETAPHVVISSFHLNHALQPIRTSQTVHYDNASLTESFGSENLVYTIIIQPRFTGSSQDSSTHDAGRLVSLNAVTASTHVGDMTLQPGLSTSLRDAQVPSVTHFTQQQVDAGDIVYVPPAKDIGISDKFVVISYTVTGPNGVRLLRRQLRVLILAEDNQTPQIQVVRPLEVQRDEELVLDAHYILITDVDTPTNQLTAKFERLPRYGDISIVLDNSMNTNVSIASPVMKGRSLSTSLFLESKIRYRQSGANVRADDFILSVTDGKQSSPALRVPLHIKPRILQENKWTQLVNNSVLVQENATVPLHPSVFPDSQPDAEESAHVDTGTPQYFLIVFPTKGQLVLKQKHRKQEQTQVSQFTFDDVLHGRLSYRHGPGEIGPNPMFDFARIWDFNAGKTFSLNFTLLPINSQPPVVRSDVPLQVKEGDRTMIDQYTLFASDPDTPESDIEFQIINAPRWGHIGILDEMHDTKVTTSPAANRSLSKLDLNHTLSFSLQALKEGRVFYVNSLHSGGQESLEDVFSVRAYDGSFNSPYTVEVQVAIQPTNDEIPEVRLLKCFSASLGSRHILTPYLFSVSDKDVPRDMLQIRFTQLPTYGNLTVYWQHGEKSIITPQSPPITESYLGMLNLLYVQNASALSADFRSLAQQESNSLLAVDRFTVSVSDAIHVVERQAQILIRTANRNPPEMHVDPSSPRGIVLDGIAWTRLDKTAGGLVIHDSDTTDDDLVLTLFESPKYGVIQRLPRMDGADGIDVMDLVEDAWDTEEAAVGDDPQALARLAIAGSVGGPKAVKSLKQGDKFTKRQLETERIHELTLESESPHSCSPAYKLLPRISAVYVYTGSYQERVLHDSCVVRLSDGDFTTDPVTLRFHIVRATGRAGVQSLRYTPTDEMQSWRPLEFADQVMVEKLGRLTEPATETEENFVLQQMDESQQTHPKKTATRMSLLDACLTQHTFITSETLMFDIAGSNETTYNKLNCNYKLHLAPSYNHSRRSKRQTMLCGHFVNAENPRQPINHFSSEEVSSRIIAFSAEDCKEHVDQIIKVPFEVDIVFPPRSLHAILPIKITKKCRLLPERVKLQPLTILSGTDTPVSTKHLLFSDRDSSPTELIYIIADEYAAGSTTQFGRLQINDNKTAHLFSQYQVDTGQVIFHANTNLHLNPVGRQHVELHLFDAGDLSGVSSNEFDLIETTERAFKVYRQLGTAEVNPYNERMQYVIDEVSKVISIKPIVLEVRTNPVIQTEQFNRSLVMLIQKSPPPNALETIIPGRVGFQLTAENMYVARSDAEYRLIRLGEDLGTLYHTGLNRTVTSFLQEDLNRRRIAFMLFDIQDHSYTQQHRTEKKIRRRRDRPEAHDTTDEELYFDISSPTDPQMKIHKSLKLQWTRVAFYRPVFRVCDERGLLSIGVQRHGSTEAMLHNSAEVYVGMVSDTAVDGEDFSLHSQKLLTFQPESGQTRFTVFRRGSWSASIALKEGATNARR</sequence>
<organism evidence="6 7">
    <name type="scientific">Paragonimus westermani</name>
    <dbReference type="NCBI Taxonomy" id="34504"/>
    <lineage>
        <taxon>Eukaryota</taxon>
        <taxon>Metazoa</taxon>
        <taxon>Spiralia</taxon>
        <taxon>Lophotrochozoa</taxon>
        <taxon>Platyhelminthes</taxon>
        <taxon>Trematoda</taxon>
        <taxon>Digenea</taxon>
        <taxon>Plagiorchiida</taxon>
        <taxon>Troglotremata</taxon>
        <taxon>Troglotrematidae</taxon>
        <taxon>Paragonimus</taxon>
    </lineage>
</organism>
<reference evidence="6 7" key="1">
    <citation type="journal article" date="2019" name="Gigascience">
        <title>Whole-genome sequence of the oriental lung fluke Paragonimus westermani.</title>
        <authorList>
            <person name="Oey H."/>
            <person name="Zakrzewski M."/>
            <person name="Narain K."/>
            <person name="Devi K.R."/>
            <person name="Agatsuma T."/>
            <person name="Nawaratna S."/>
            <person name="Gobert G.N."/>
            <person name="Jones M.K."/>
            <person name="Ragan M.A."/>
            <person name="McManus D.P."/>
            <person name="Krause L."/>
        </authorList>
    </citation>
    <scope>NUCLEOTIDE SEQUENCE [LARGE SCALE GENOMIC DNA]</scope>
    <source>
        <strain evidence="6 7">IND2009</strain>
    </source>
</reference>
<keyword evidence="3" id="KW-0325">Glycoprotein</keyword>
<dbReference type="InterPro" id="IPR039005">
    <property type="entry name" value="CSPG_rpt"/>
</dbReference>
<name>A0A5J4NWL2_9TREM</name>
<keyword evidence="7" id="KW-1185">Reference proteome</keyword>
<comment type="caution">
    <text evidence="6">The sequence shown here is derived from an EMBL/GenBank/DDBJ whole genome shotgun (WGS) entry which is preliminary data.</text>
</comment>
<dbReference type="PANTHER" id="PTHR45739:SF11">
    <property type="entry name" value="FRAS1-RELATED EXTRACELLULAR MATRIX PROTEIN 1-LIKE ISOFORM X1"/>
    <property type="match status" value="1"/>
</dbReference>
<evidence type="ECO:0000256" key="1">
    <source>
        <dbReference type="ARBA" id="ARBA00022729"/>
    </source>
</evidence>
<protein>
    <recommendedName>
        <fullName evidence="8">Chondroitin sulfate proteoglycan 4</fullName>
    </recommendedName>
</protein>
<proteinExistence type="predicted"/>
<dbReference type="Pfam" id="PF16184">
    <property type="entry name" value="Cadherin_3"/>
    <property type="match status" value="3"/>
</dbReference>
<feature type="repeat" description="CSPG" evidence="4">
    <location>
        <begin position="776"/>
        <end position="890"/>
    </location>
</feature>
<evidence type="ECO:0000256" key="2">
    <source>
        <dbReference type="ARBA" id="ARBA00022737"/>
    </source>
</evidence>
<accession>A0A5J4NWL2</accession>
<keyword evidence="1" id="KW-0732">Signal</keyword>
<evidence type="ECO:0008006" key="8">
    <source>
        <dbReference type="Google" id="ProtNLM"/>
    </source>
</evidence>
<feature type="region of interest" description="Disordered" evidence="5">
    <location>
        <begin position="1698"/>
        <end position="1717"/>
    </location>
</feature>
<dbReference type="Proteomes" id="UP000324629">
    <property type="component" value="Unassembled WGS sequence"/>
</dbReference>